<dbReference type="Proteomes" id="UP000515512">
    <property type="component" value="Chromosome"/>
</dbReference>
<dbReference type="InterPro" id="IPR006204">
    <property type="entry name" value="GHMP_kinase_N_dom"/>
</dbReference>
<dbReference type="PIRSF" id="PIRSF000530">
    <property type="entry name" value="Galactokinase"/>
    <property type="match status" value="1"/>
</dbReference>
<proteinExistence type="inferred from homology"/>
<dbReference type="RefSeq" id="WP_181584190.1">
    <property type="nucleotide sequence ID" value="NZ_CP059399.1"/>
</dbReference>
<dbReference type="Pfam" id="PF00288">
    <property type="entry name" value="GHMP_kinases_N"/>
    <property type="match status" value="1"/>
</dbReference>
<dbReference type="PRINTS" id="PR00959">
    <property type="entry name" value="MEVGALKINASE"/>
</dbReference>
<keyword evidence="7" id="KW-0067">ATP-binding</keyword>
<evidence type="ECO:0000256" key="2">
    <source>
        <dbReference type="ARBA" id="ARBA00022490"/>
    </source>
</evidence>
<keyword evidence="10" id="KW-0119">Carbohydrate metabolism</keyword>
<evidence type="ECO:0000259" key="12">
    <source>
        <dbReference type="Pfam" id="PF00288"/>
    </source>
</evidence>
<dbReference type="InterPro" id="IPR019741">
    <property type="entry name" value="Galactokinase_CS"/>
</dbReference>
<dbReference type="GO" id="GO:0005524">
    <property type="term" value="F:ATP binding"/>
    <property type="evidence" value="ECO:0007669"/>
    <property type="project" value="UniProtKB-UniRule"/>
</dbReference>
<dbReference type="PRINTS" id="PR00473">
    <property type="entry name" value="GALCTOKINASE"/>
</dbReference>
<dbReference type="NCBIfam" id="TIGR00131">
    <property type="entry name" value="gal_kin"/>
    <property type="match status" value="1"/>
</dbReference>
<dbReference type="Gene3D" id="3.30.70.890">
    <property type="entry name" value="GHMP kinase, C-terminal domain"/>
    <property type="match status" value="1"/>
</dbReference>
<dbReference type="SUPFAM" id="SSF55060">
    <property type="entry name" value="GHMP Kinase, C-terminal domain"/>
    <property type="match status" value="1"/>
</dbReference>
<dbReference type="InterPro" id="IPR020568">
    <property type="entry name" value="Ribosomal_Su5_D2-typ_SF"/>
</dbReference>
<evidence type="ECO:0000259" key="13">
    <source>
        <dbReference type="Pfam" id="PF08544"/>
    </source>
</evidence>
<dbReference type="InterPro" id="IPR006206">
    <property type="entry name" value="Mevalonate/galactokinase"/>
</dbReference>
<dbReference type="GO" id="GO:0004335">
    <property type="term" value="F:galactokinase activity"/>
    <property type="evidence" value="ECO:0007669"/>
    <property type="project" value="UniProtKB-UniRule"/>
</dbReference>
<dbReference type="SUPFAM" id="SSF54211">
    <property type="entry name" value="Ribosomal protein S5 domain 2-like"/>
    <property type="match status" value="1"/>
</dbReference>
<keyword evidence="6 15" id="KW-0418">Kinase</keyword>
<evidence type="ECO:0000259" key="14">
    <source>
        <dbReference type="Pfam" id="PF10509"/>
    </source>
</evidence>
<sequence>MLPANPKRTAWTTFRQELQVEATAGRWLAPGRVNLIGEHTDYNDGFVLPMALPLGVTCVAGVRGDGVVRLRSRQRAGEPIETSTGALGVSGWSELPEWSHYPLGVLREFTRRGYEVPGVDLDVDGTVPIGAGLSSSAALSCSVALALRDLFAPSVSAAEIIDIARTAENVYVGVPTGVLDQSAAILCTAGHVLFLDVRTGEHEQIPFDLEGFGLELLVIDTGTPHRLVDGEYARRRTECATAAEELDVPFLRDVASIDDTDRLTDPVLRRRARHVVSENARVRAVAEQLRTGGDPRAIGPALTAGHRSLRDDFEVSAPPLDTAVDTATAQGAYGARMVGGGFGGSVIALVDRDTTSRVVKSIREAFYARGFQPPRTFAVTPAAGAHRLS</sequence>
<protein>
    <recommendedName>
        <fullName evidence="11">Galactokinase</fullName>
        <ecNumber evidence="11">2.7.1.6</ecNumber>
    </recommendedName>
</protein>
<evidence type="ECO:0000256" key="7">
    <source>
        <dbReference type="ARBA" id="ARBA00022840"/>
    </source>
</evidence>
<dbReference type="InterPro" id="IPR036554">
    <property type="entry name" value="GHMP_kinase_C_sf"/>
</dbReference>
<evidence type="ECO:0000256" key="10">
    <source>
        <dbReference type="ARBA" id="ARBA00023277"/>
    </source>
</evidence>
<reference evidence="15 16" key="1">
    <citation type="submission" date="2020-07" db="EMBL/GenBank/DDBJ databases">
        <authorList>
            <person name="Zhuang K."/>
            <person name="Ran Y."/>
        </authorList>
    </citation>
    <scope>NUCLEOTIDE SEQUENCE [LARGE SCALE GENOMIC DNA]</scope>
    <source>
        <strain evidence="15 16">WCH-YHL-001</strain>
    </source>
</reference>
<evidence type="ECO:0000313" key="15">
    <source>
        <dbReference type="EMBL" id="QLY33026.1"/>
    </source>
</evidence>
<dbReference type="Pfam" id="PF08544">
    <property type="entry name" value="GHMP_kinases_C"/>
    <property type="match status" value="1"/>
</dbReference>
<feature type="domain" description="Galactokinase N-terminal" evidence="14">
    <location>
        <begin position="13"/>
        <end position="60"/>
    </location>
</feature>
<dbReference type="EMBL" id="CP059399">
    <property type="protein sequence ID" value="QLY33026.1"/>
    <property type="molecule type" value="Genomic_DNA"/>
</dbReference>
<evidence type="ECO:0000256" key="8">
    <source>
        <dbReference type="ARBA" id="ARBA00022842"/>
    </source>
</evidence>
<dbReference type="GO" id="GO:0046872">
    <property type="term" value="F:metal ion binding"/>
    <property type="evidence" value="ECO:0007669"/>
    <property type="project" value="UniProtKB-KW"/>
</dbReference>
<feature type="domain" description="GHMP kinase N-terminal" evidence="12">
    <location>
        <begin position="101"/>
        <end position="186"/>
    </location>
</feature>
<dbReference type="FunFam" id="3.30.70.890:FF:000001">
    <property type="entry name" value="Galactokinase"/>
    <property type="match status" value="1"/>
</dbReference>
<keyword evidence="9" id="KW-0299">Galactose metabolism</keyword>
<dbReference type="GO" id="GO:0006012">
    <property type="term" value="P:galactose metabolic process"/>
    <property type="evidence" value="ECO:0007669"/>
    <property type="project" value="UniProtKB-UniRule"/>
</dbReference>
<keyword evidence="16" id="KW-1185">Reference proteome</keyword>
<comment type="similarity">
    <text evidence="1">Belongs to the GHMP kinase family. GalK subfamily.</text>
</comment>
<dbReference type="KEGG" id="nhu:H0264_13010"/>
<evidence type="ECO:0000256" key="4">
    <source>
        <dbReference type="ARBA" id="ARBA00022723"/>
    </source>
</evidence>
<dbReference type="InterPro" id="IPR000705">
    <property type="entry name" value="Galactokinase"/>
</dbReference>
<dbReference type="PROSITE" id="PS00106">
    <property type="entry name" value="GALACTOKINASE"/>
    <property type="match status" value="1"/>
</dbReference>
<evidence type="ECO:0000256" key="1">
    <source>
        <dbReference type="ARBA" id="ARBA00006566"/>
    </source>
</evidence>
<accession>A0A7D6Z4Z3</accession>
<dbReference type="AlphaFoldDB" id="A0A7D6Z4Z3"/>
<dbReference type="PROSITE" id="PS00627">
    <property type="entry name" value="GHMP_KINASES_ATP"/>
    <property type="match status" value="1"/>
</dbReference>
<evidence type="ECO:0000313" key="16">
    <source>
        <dbReference type="Proteomes" id="UP000515512"/>
    </source>
</evidence>
<evidence type="ECO:0000256" key="9">
    <source>
        <dbReference type="ARBA" id="ARBA00023144"/>
    </source>
</evidence>
<keyword evidence="3 15" id="KW-0808">Transferase</keyword>
<evidence type="ECO:0000256" key="6">
    <source>
        <dbReference type="ARBA" id="ARBA00022777"/>
    </source>
</evidence>
<dbReference type="InterPro" id="IPR014721">
    <property type="entry name" value="Ribsml_uS5_D2-typ_fold_subgr"/>
</dbReference>
<dbReference type="PANTHER" id="PTHR10457:SF7">
    <property type="entry name" value="GALACTOKINASE-RELATED"/>
    <property type="match status" value="1"/>
</dbReference>
<feature type="domain" description="GHMP kinase C-terminal" evidence="13">
    <location>
        <begin position="287"/>
        <end position="367"/>
    </location>
</feature>
<name>A0A7D6Z4Z3_9NOCA</name>
<dbReference type="InterPro" id="IPR013750">
    <property type="entry name" value="GHMP_kinase_C_dom"/>
</dbReference>
<dbReference type="FunFam" id="3.30.230.10:FF:000017">
    <property type="entry name" value="Galactokinase"/>
    <property type="match status" value="1"/>
</dbReference>
<organism evidence="15 16">
    <name type="scientific">Nocardia huaxiensis</name>
    <dbReference type="NCBI Taxonomy" id="2755382"/>
    <lineage>
        <taxon>Bacteria</taxon>
        <taxon>Bacillati</taxon>
        <taxon>Actinomycetota</taxon>
        <taxon>Actinomycetes</taxon>
        <taxon>Mycobacteriales</taxon>
        <taxon>Nocardiaceae</taxon>
        <taxon>Nocardia</taxon>
    </lineage>
</organism>
<dbReference type="Gene3D" id="3.30.230.10">
    <property type="match status" value="1"/>
</dbReference>
<dbReference type="InterPro" id="IPR006203">
    <property type="entry name" value="GHMP_knse_ATP-bd_CS"/>
</dbReference>
<keyword evidence="4" id="KW-0479">Metal-binding</keyword>
<keyword evidence="2" id="KW-0963">Cytoplasm</keyword>
<keyword evidence="5" id="KW-0547">Nucleotide-binding</keyword>
<dbReference type="InterPro" id="IPR019539">
    <property type="entry name" value="GalKase_N"/>
</dbReference>
<dbReference type="GO" id="GO:0005829">
    <property type="term" value="C:cytosol"/>
    <property type="evidence" value="ECO:0007669"/>
    <property type="project" value="TreeGrafter"/>
</dbReference>
<dbReference type="EC" id="2.7.1.6" evidence="11"/>
<evidence type="ECO:0000256" key="3">
    <source>
        <dbReference type="ARBA" id="ARBA00022679"/>
    </source>
</evidence>
<dbReference type="Pfam" id="PF10509">
    <property type="entry name" value="GalKase_gal_bdg"/>
    <property type="match status" value="1"/>
</dbReference>
<evidence type="ECO:0000256" key="11">
    <source>
        <dbReference type="NCBIfam" id="TIGR00131"/>
    </source>
</evidence>
<keyword evidence="8" id="KW-0460">Magnesium</keyword>
<evidence type="ECO:0000256" key="5">
    <source>
        <dbReference type="ARBA" id="ARBA00022741"/>
    </source>
</evidence>
<gene>
    <name evidence="15" type="primary">galK</name>
    <name evidence="15" type="ORF">H0264_13010</name>
</gene>
<dbReference type="PANTHER" id="PTHR10457">
    <property type="entry name" value="MEVALONATE KINASE/GALACTOKINASE"/>
    <property type="match status" value="1"/>
</dbReference>